<dbReference type="PANTHER" id="PTHR43750">
    <property type="entry name" value="UDP-GLUCOSE 6-DEHYDROGENASE TUAD"/>
    <property type="match status" value="1"/>
</dbReference>
<comment type="similarity">
    <text evidence="2">Belongs to the UDP-glucose/GDP-mannose dehydrogenase family.</text>
</comment>
<feature type="binding site" evidence="9">
    <location>
        <position position="430"/>
    </location>
    <ligand>
        <name>NAD(+)</name>
        <dbReference type="ChEBI" id="CHEBI:57540"/>
    </ligand>
</feature>
<reference evidence="11" key="1">
    <citation type="journal article" date="2022" name="Proc. Natl. Acad. Sci. U.S.A.">
        <title>Life cycle and functional genomics of the unicellular red alga Galdieria for elucidating algal and plant evolution and industrial use.</title>
        <authorList>
            <person name="Hirooka S."/>
            <person name="Itabashi T."/>
            <person name="Ichinose T.M."/>
            <person name="Onuma R."/>
            <person name="Fujiwara T."/>
            <person name="Yamashita S."/>
            <person name="Jong L.W."/>
            <person name="Tomita R."/>
            <person name="Iwane A.H."/>
            <person name="Miyagishima S.Y."/>
        </authorList>
    </citation>
    <scope>NUCLEOTIDE SEQUENCE</scope>
    <source>
        <strain evidence="11">NBRC 102759</strain>
    </source>
</reference>
<reference evidence="11" key="2">
    <citation type="submission" date="2022-01" db="EMBL/GenBank/DDBJ databases">
        <authorList>
            <person name="Hirooka S."/>
            <person name="Miyagishima S.Y."/>
        </authorList>
    </citation>
    <scope>NUCLEOTIDE SEQUENCE</scope>
    <source>
        <strain evidence="11">NBRC 102759</strain>
    </source>
</reference>
<feature type="binding site" evidence="9">
    <location>
        <position position="106"/>
    </location>
    <ligand>
        <name>NAD(+)</name>
        <dbReference type="ChEBI" id="CHEBI:57540"/>
    </ligand>
</feature>
<proteinExistence type="inferred from homology"/>
<dbReference type="PIRSF" id="PIRSF500134">
    <property type="entry name" value="UDPglc_DH_bac"/>
    <property type="match status" value="1"/>
</dbReference>
<evidence type="ECO:0000256" key="1">
    <source>
        <dbReference type="ARBA" id="ARBA00004701"/>
    </source>
</evidence>
<dbReference type="NCBIfam" id="TIGR03026">
    <property type="entry name" value="NDP-sugDHase"/>
    <property type="match status" value="1"/>
</dbReference>
<dbReference type="Proteomes" id="UP001061958">
    <property type="component" value="Unassembled WGS sequence"/>
</dbReference>
<name>A0A9C7PXJ6_9RHOD</name>
<organism evidence="11 12">
    <name type="scientific">Galdieria partita</name>
    <dbReference type="NCBI Taxonomy" id="83374"/>
    <lineage>
        <taxon>Eukaryota</taxon>
        <taxon>Rhodophyta</taxon>
        <taxon>Bangiophyceae</taxon>
        <taxon>Galdieriales</taxon>
        <taxon>Galdieriaceae</taxon>
        <taxon>Galdieria</taxon>
    </lineage>
</organism>
<feature type="domain" description="UDP-glucose/GDP-mannose dehydrogenase C-terminal" evidence="10">
    <location>
        <begin position="416"/>
        <end position="523"/>
    </location>
</feature>
<keyword evidence="12" id="KW-1185">Reference proteome</keyword>
<dbReference type="SUPFAM" id="SSF51735">
    <property type="entry name" value="NAD(P)-binding Rossmann-fold domains"/>
    <property type="match status" value="1"/>
</dbReference>
<dbReference type="GO" id="GO:0051287">
    <property type="term" value="F:NAD binding"/>
    <property type="evidence" value="ECO:0007669"/>
    <property type="project" value="InterPro"/>
</dbReference>
<evidence type="ECO:0000256" key="5">
    <source>
        <dbReference type="ARBA" id="ARBA00023027"/>
    </source>
</evidence>
<evidence type="ECO:0000256" key="3">
    <source>
        <dbReference type="ARBA" id="ARBA00012954"/>
    </source>
</evidence>
<sequence>MFVLSLKPLLKLPCKSSKLEQRCTPHILLSCKHSLFIKQSGSKFLRSLGQIRRTLKSQGLHLVAKKGDVSDLCVSFFGAGYVGLVSSVCLADFCRKVYCLDTDKEKIASLRDLQIPIHEPLLEDKLRKNYESKRLFFLSENFELAIRDSDILFIAVGTPSRRGDGHADLSYVFSVAELIAEMLTPGYTLIVIKSTVPIGTCNKVQEFMKAKVKTPKVQFDVVSNPEFLRQGSAVENFLHPDRVVVGGCGPVGSPSRKQMETLYSPFVKDKEALLFTSWEEAEMIKYASNAFLALKIQFTNEFADFCQLVNANISVVMKAIGLDERIGSHYLQPGPGFGGSCLPKDIRALVRSAQEYSYSMRLLESVIEGNEIRKRRIAQWIATLANESCPKEDVGTFLHGHHTTVTTTNVYGKRFGILGLTFKANTDDLRESPAIYVVQELLSLGAHVSVYDPQVKIESVIRNFDNFKGFPLNICEDSYSACKDADVVAILTEWEEFRNLDWDRLHSLVSRPVIVDTRNLLEPSLIGEKGFCYYSLGRPPSFPQNNDKQQQKYKISASETNLQQTKNSLIEKIKTGSQ</sequence>
<dbReference type="Pfam" id="PF00984">
    <property type="entry name" value="UDPG_MGDP_dh"/>
    <property type="match status" value="1"/>
</dbReference>
<dbReference type="InterPro" id="IPR014027">
    <property type="entry name" value="UDP-Glc/GDP-Man_DH_C"/>
</dbReference>
<feature type="active site" description="Nucleophile" evidence="7">
    <location>
        <position position="341"/>
    </location>
</feature>
<evidence type="ECO:0000259" key="10">
    <source>
        <dbReference type="SMART" id="SM00984"/>
    </source>
</evidence>
<feature type="binding site" evidence="9">
    <location>
        <position position="344"/>
    </location>
    <ligand>
        <name>NAD(+)</name>
        <dbReference type="ChEBI" id="CHEBI:57540"/>
    </ligand>
</feature>
<dbReference type="PIRSF" id="PIRSF000124">
    <property type="entry name" value="UDPglc_GDPman_dh"/>
    <property type="match status" value="1"/>
</dbReference>
<protein>
    <recommendedName>
        <fullName evidence="3">UDP-glucose 6-dehydrogenase</fullName>
        <ecNumber evidence="3">1.1.1.22</ecNumber>
    </recommendedName>
</protein>
<dbReference type="AlphaFoldDB" id="A0A9C7PXJ6"/>
<gene>
    <name evidence="11" type="ORF">GpartN1_g4036.t1</name>
</gene>
<accession>A0A9C7PXJ6</accession>
<dbReference type="InterPro" id="IPR036220">
    <property type="entry name" value="UDP-Glc/GDP-Man_DH_C_sf"/>
</dbReference>
<keyword evidence="5 9" id="KW-0520">NAD</keyword>
<keyword evidence="4" id="KW-0560">Oxidoreductase</keyword>
<dbReference type="Gene3D" id="1.20.5.100">
    <property type="entry name" value="Cytochrome c1, transmembrane anchor, C-terminal"/>
    <property type="match status" value="1"/>
</dbReference>
<evidence type="ECO:0000256" key="4">
    <source>
        <dbReference type="ARBA" id="ARBA00023002"/>
    </source>
</evidence>
<comment type="caution">
    <text evidence="11">The sequence shown here is derived from an EMBL/GenBank/DDBJ whole genome shotgun (WGS) entry which is preliminary data.</text>
</comment>
<feature type="binding site" evidence="8">
    <location>
        <position position="285"/>
    </location>
    <ligand>
        <name>substrate</name>
    </ligand>
</feature>
<evidence type="ECO:0000256" key="7">
    <source>
        <dbReference type="PIRSR" id="PIRSR500134-1"/>
    </source>
</evidence>
<feature type="binding site" evidence="9">
    <location>
        <position position="158"/>
    </location>
    <ligand>
        <name>NAD(+)</name>
        <dbReference type="ChEBI" id="CHEBI:57540"/>
    </ligand>
</feature>
<evidence type="ECO:0000313" key="12">
    <source>
        <dbReference type="Proteomes" id="UP001061958"/>
    </source>
</evidence>
<dbReference type="GO" id="GO:0003979">
    <property type="term" value="F:UDP-glucose 6-dehydrogenase activity"/>
    <property type="evidence" value="ECO:0007669"/>
    <property type="project" value="UniProtKB-EC"/>
</dbReference>
<dbReference type="Pfam" id="PF03721">
    <property type="entry name" value="UDPG_MGDP_dh_N"/>
    <property type="match status" value="1"/>
</dbReference>
<evidence type="ECO:0000313" key="11">
    <source>
        <dbReference type="EMBL" id="GJQ12245.1"/>
    </source>
</evidence>
<dbReference type="InterPro" id="IPR036291">
    <property type="entry name" value="NAD(P)-bd_dom_sf"/>
</dbReference>
<evidence type="ECO:0000256" key="9">
    <source>
        <dbReference type="PIRSR" id="PIRSR500134-3"/>
    </source>
</evidence>
<feature type="binding site" evidence="8">
    <location>
        <begin position="330"/>
        <end position="334"/>
    </location>
    <ligand>
        <name>substrate</name>
    </ligand>
</feature>
<evidence type="ECO:0000256" key="8">
    <source>
        <dbReference type="PIRSR" id="PIRSR500134-2"/>
    </source>
</evidence>
<feature type="binding site" evidence="8">
    <location>
        <position position="423"/>
    </location>
    <ligand>
        <name>substrate</name>
    </ligand>
</feature>
<dbReference type="InterPro" id="IPR014026">
    <property type="entry name" value="UDP-Glc/GDP-Man_DH_dimer"/>
</dbReference>
<dbReference type="EC" id="1.1.1.22" evidence="3"/>
<dbReference type="SUPFAM" id="SSF52413">
    <property type="entry name" value="UDP-glucose/GDP-mannose dehydrogenase C-terminal domain"/>
    <property type="match status" value="1"/>
</dbReference>
<evidence type="ECO:0000256" key="6">
    <source>
        <dbReference type="ARBA" id="ARBA00047473"/>
    </source>
</evidence>
<feature type="binding site" evidence="9">
    <location>
        <position position="195"/>
    </location>
    <ligand>
        <name>NAD(+)</name>
        <dbReference type="ChEBI" id="CHEBI:57540"/>
    </ligand>
</feature>
<feature type="binding site" evidence="9">
    <location>
        <position position="101"/>
    </location>
    <ligand>
        <name>NAD(+)</name>
        <dbReference type="ChEBI" id="CHEBI:57540"/>
    </ligand>
</feature>
<dbReference type="Pfam" id="PF03720">
    <property type="entry name" value="UDPG_MGDP_dh_C"/>
    <property type="match status" value="1"/>
</dbReference>
<dbReference type="InterPro" id="IPR028357">
    <property type="entry name" value="UDPglc_DH_bac"/>
</dbReference>
<dbReference type="EMBL" id="BQMJ01000031">
    <property type="protein sequence ID" value="GJQ12245.1"/>
    <property type="molecule type" value="Genomic_DNA"/>
</dbReference>
<dbReference type="Gene3D" id="3.40.50.720">
    <property type="entry name" value="NAD(P)-binding Rossmann-like Domain"/>
    <property type="match status" value="2"/>
</dbReference>
<dbReference type="SUPFAM" id="SSF48179">
    <property type="entry name" value="6-phosphogluconate dehydrogenase C-terminal domain-like"/>
    <property type="match status" value="1"/>
</dbReference>
<dbReference type="SMART" id="SM00984">
    <property type="entry name" value="UDPG_MGDP_dh_C"/>
    <property type="match status" value="1"/>
</dbReference>
<dbReference type="InterPro" id="IPR017476">
    <property type="entry name" value="UDP-Glc/GDP-Man"/>
</dbReference>
<dbReference type="OrthoDB" id="5059218at2759"/>
<evidence type="ECO:0000256" key="2">
    <source>
        <dbReference type="ARBA" id="ARBA00006601"/>
    </source>
</evidence>
<feature type="binding site" evidence="8">
    <location>
        <position position="338"/>
    </location>
    <ligand>
        <name>substrate</name>
    </ligand>
</feature>
<dbReference type="InterPro" id="IPR001732">
    <property type="entry name" value="UDP-Glc/GDP-Man_DH_N"/>
</dbReference>
<dbReference type="PANTHER" id="PTHR43750:SF3">
    <property type="entry name" value="UDP-GLUCOSE 6-DEHYDROGENASE TUAD"/>
    <property type="match status" value="1"/>
</dbReference>
<comment type="pathway">
    <text evidence="1">Nucleotide-sugar biosynthesis; UDP-alpha-D-glucuronate biosynthesis; UDP-alpha-D-glucuronate from UDP-alpha-D-glucose: step 1/1.</text>
</comment>
<dbReference type="InterPro" id="IPR008927">
    <property type="entry name" value="6-PGluconate_DH-like_C_sf"/>
</dbReference>
<dbReference type="GO" id="GO:0000271">
    <property type="term" value="P:polysaccharide biosynthetic process"/>
    <property type="evidence" value="ECO:0007669"/>
    <property type="project" value="InterPro"/>
</dbReference>
<comment type="catalytic activity">
    <reaction evidence="6">
        <text>UDP-alpha-D-glucose + 2 NAD(+) + H2O = UDP-alpha-D-glucuronate + 2 NADH + 3 H(+)</text>
        <dbReference type="Rhea" id="RHEA:23596"/>
        <dbReference type="ChEBI" id="CHEBI:15377"/>
        <dbReference type="ChEBI" id="CHEBI:15378"/>
        <dbReference type="ChEBI" id="CHEBI:57540"/>
        <dbReference type="ChEBI" id="CHEBI:57945"/>
        <dbReference type="ChEBI" id="CHEBI:58052"/>
        <dbReference type="ChEBI" id="CHEBI:58885"/>
        <dbReference type="EC" id="1.1.1.22"/>
    </reaction>
</comment>